<dbReference type="InParanoid" id="A0A0C2W266"/>
<evidence type="ECO:0000259" key="4">
    <source>
        <dbReference type="PROSITE" id="PS50158"/>
    </source>
</evidence>
<name>A0A0C2W266_AMAMK</name>
<dbReference type="Gene3D" id="4.10.60.10">
    <property type="entry name" value="Zinc finger, CCHC-type"/>
    <property type="match status" value="1"/>
</dbReference>
<dbReference type="GO" id="GO:0008270">
    <property type="term" value="F:zinc ion binding"/>
    <property type="evidence" value="ECO:0007669"/>
    <property type="project" value="UniProtKB-KW"/>
</dbReference>
<dbReference type="GO" id="GO:0003676">
    <property type="term" value="F:nucleic acid binding"/>
    <property type="evidence" value="ECO:0007669"/>
    <property type="project" value="InterPro"/>
</dbReference>
<dbReference type="SUPFAM" id="SSF57756">
    <property type="entry name" value="Retrovirus zinc finger-like domains"/>
    <property type="match status" value="1"/>
</dbReference>
<keyword evidence="2" id="KW-0863">Zinc-finger</keyword>
<dbReference type="EMBL" id="KN818553">
    <property type="protein sequence ID" value="KIL55192.1"/>
    <property type="molecule type" value="Genomic_DNA"/>
</dbReference>
<dbReference type="InterPro" id="IPR036875">
    <property type="entry name" value="Znf_CCHC_sf"/>
</dbReference>
<evidence type="ECO:0000256" key="1">
    <source>
        <dbReference type="ARBA" id="ARBA00022664"/>
    </source>
</evidence>
<proteinExistence type="predicted"/>
<sequence length="186" mass="20551">MFDDFDTYASLVTKLKKINKGVERKTFFNVAGIGGGTSNNKDEFAMDVDHLKIAITDVDSKMSDSPCYKCRRKGHWAADCFAKTKAGQGGFKSQGDMWAANSYTSGKKRFGNKGGRGGNFREKGRGRGGFRGKGKGCAICTLDEDYNEDEEEEDDKDAQQEETDMGMAACPSELPYDLSQRNRENS</sequence>
<evidence type="ECO:0000256" key="3">
    <source>
        <dbReference type="SAM" id="MobiDB-lite"/>
    </source>
</evidence>
<gene>
    <name evidence="5" type="ORF">M378DRAFT_18170</name>
</gene>
<feature type="compositionally biased region" description="Acidic residues" evidence="3">
    <location>
        <begin position="145"/>
        <end position="164"/>
    </location>
</feature>
<dbReference type="HOGENOM" id="CLU_1402110_0_0_1"/>
<accession>A0A0C2W266</accession>
<feature type="region of interest" description="Disordered" evidence="3">
    <location>
        <begin position="145"/>
        <end position="186"/>
    </location>
</feature>
<keyword evidence="2" id="KW-0479">Metal-binding</keyword>
<dbReference type="Proteomes" id="UP000054549">
    <property type="component" value="Unassembled WGS sequence"/>
</dbReference>
<dbReference type="PROSITE" id="PS50158">
    <property type="entry name" value="ZF_CCHC"/>
    <property type="match status" value="1"/>
</dbReference>
<organism evidence="5 6">
    <name type="scientific">Amanita muscaria (strain Koide BX008)</name>
    <dbReference type="NCBI Taxonomy" id="946122"/>
    <lineage>
        <taxon>Eukaryota</taxon>
        <taxon>Fungi</taxon>
        <taxon>Dikarya</taxon>
        <taxon>Basidiomycota</taxon>
        <taxon>Agaricomycotina</taxon>
        <taxon>Agaricomycetes</taxon>
        <taxon>Agaricomycetidae</taxon>
        <taxon>Agaricales</taxon>
        <taxon>Pluteineae</taxon>
        <taxon>Amanitaceae</taxon>
        <taxon>Amanita</taxon>
    </lineage>
</organism>
<dbReference type="AlphaFoldDB" id="A0A0C2W266"/>
<dbReference type="GO" id="GO:0006397">
    <property type="term" value="P:mRNA processing"/>
    <property type="evidence" value="ECO:0007669"/>
    <property type="project" value="UniProtKB-KW"/>
</dbReference>
<evidence type="ECO:0000313" key="6">
    <source>
        <dbReference type="Proteomes" id="UP000054549"/>
    </source>
</evidence>
<keyword evidence="1" id="KW-0507">mRNA processing</keyword>
<dbReference type="Pfam" id="PF00098">
    <property type="entry name" value="zf-CCHC"/>
    <property type="match status" value="1"/>
</dbReference>
<evidence type="ECO:0000313" key="5">
    <source>
        <dbReference type="EMBL" id="KIL55192.1"/>
    </source>
</evidence>
<keyword evidence="2" id="KW-0862">Zinc</keyword>
<feature type="domain" description="CCHC-type" evidence="4">
    <location>
        <begin position="67"/>
        <end position="80"/>
    </location>
</feature>
<keyword evidence="6" id="KW-1185">Reference proteome</keyword>
<evidence type="ECO:0000256" key="2">
    <source>
        <dbReference type="PROSITE-ProRule" id="PRU00047"/>
    </source>
</evidence>
<dbReference type="InterPro" id="IPR001878">
    <property type="entry name" value="Znf_CCHC"/>
</dbReference>
<feature type="region of interest" description="Disordered" evidence="3">
    <location>
        <begin position="108"/>
        <end position="132"/>
    </location>
</feature>
<reference evidence="5 6" key="1">
    <citation type="submission" date="2014-04" db="EMBL/GenBank/DDBJ databases">
        <title>Evolutionary Origins and Diversification of the Mycorrhizal Mutualists.</title>
        <authorList>
            <consortium name="DOE Joint Genome Institute"/>
            <consortium name="Mycorrhizal Genomics Consortium"/>
            <person name="Kohler A."/>
            <person name="Kuo A."/>
            <person name="Nagy L.G."/>
            <person name="Floudas D."/>
            <person name="Copeland A."/>
            <person name="Barry K.W."/>
            <person name="Cichocki N."/>
            <person name="Veneault-Fourrey C."/>
            <person name="LaButti K."/>
            <person name="Lindquist E.A."/>
            <person name="Lipzen A."/>
            <person name="Lundell T."/>
            <person name="Morin E."/>
            <person name="Murat C."/>
            <person name="Riley R."/>
            <person name="Ohm R."/>
            <person name="Sun H."/>
            <person name="Tunlid A."/>
            <person name="Henrissat B."/>
            <person name="Grigoriev I.V."/>
            <person name="Hibbett D.S."/>
            <person name="Martin F."/>
        </authorList>
    </citation>
    <scope>NUCLEOTIDE SEQUENCE [LARGE SCALE GENOMIC DNA]</scope>
    <source>
        <strain evidence="5 6">Koide BX008</strain>
    </source>
</reference>
<protein>
    <recommendedName>
        <fullName evidence="4">CCHC-type domain-containing protein</fullName>
    </recommendedName>
</protein>